<evidence type="ECO:0000256" key="1">
    <source>
        <dbReference type="ARBA" id="ARBA00004613"/>
    </source>
</evidence>
<dbReference type="EMBL" id="KK107105">
    <property type="protein sequence ID" value="EZA59456.1"/>
    <property type="molecule type" value="Genomic_DNA"/>
</dbReference>
<evidence type="ECO:0000256" key="3">
    <source>
        <dbReference type="ARBA" id="ARBA00022525"/>
    </source>
</evidence>
<dbReference type="GO" id="GO:0005576">
    <property type="term" value="C:extracellular region"/>
    <property type="evidence" value="ECO:0007669"/>
    <property type="project" value="UniProtKB-SubCell"/>
</dbReference>
<keyword evidence="4" id="KW-0732">Signal</keyword>
<dbReference type="Gene3D" id="2.120.10.30">
    <property type="entry name" value="TolB, C-terminal domain"/>
    <property type="match status" value="2"/>
</dbReference>
<proteinExistence type="inferred from homology"/>
<keyword evidence="3" id="KW-0964">Secreted</keyword>
<gene>
    <name evidence="5" type="ORF">X777_00299</name>
</gene>
<dbReference type="STRING" id="2015173.A0A026WUW6"/>
<dbReference type="AlphaFoldDB" id="A0A026WUW6"/>
<accession>A0A026WUW6</accession>
<evidence type="ECO:0000313" key="6">
    <source>
        <dbReference type="Proteomes" id="UP000053097"/>
    </source>
</evidence>
<protein>
    <submittedName>
        <fullName evidence="5">Uncharacterized protein</fullName>
    </submittedName>
</protein>
<organism evidence="5 6">
    <name type="scientific">Ooceraea biroi</name>
    <name type="common">Clonal raider ant</name>
    <name type="synonym">Cerapachys biroi</name>
    <dbReference type="NCBI Taxonomy" id="2015173"/>
    <lineage>
        <taxon>Eukaryota</taxon>
        <taxon>Metazoa</taxon>
        <taxon>Ecdysozoa</taxon>
        <taxon>Arthropoda</taxon>
        <taxon>Hexapoda</taxon>
        <taxon>Insecta</taxon>
        <taxon>Pterygota</taxon>
        <taxon>Neoptera</taxon>
        <taxon>Endopterygota</taxon>
        <taxon>Hymenoptera</taxon>
        <taxon>Apocrita</taxon>
        <taxon>Aculeata</taxon>
        <taxon>Formicoidea</taxon>
        <taxon>Formicidae</taxon>
        <taxon>Dorylinae</taxon>
        <taxon>Ooceraea</taxon>
    </lineage>
</organism>
<reference evidence="5 6" key="1">
    <citation type="journal article" date="2014" name="Curr. Biol.">
        <title>The genome of the clonal raider ant Cerapachys biroi.</title>
        <authorList>
            <person name="Oxley P.R."/>
            <person name="Ji L."/>
            <person name="Fetter-Pruneda I."/>
            <person name="McKenzie S.K."/>
            <person name="Li C."/>
            <person name="Hu H."/>
            <person name="Zhang G."/>
            <person name="Kronauer D.J."/>
        </authorList>
    </citation>
    <scope>NUCLEOTIDE SEQUENCE [LARGE SCALE GENOMIC DNA]</scope>
</reference>
<sequence length="110" mass="13387">MAYTYMSDFNEYGMTVYSWEKNDSWRIEHYFLHFDPLKQLIERNTTIIFPQDIAIDNKYRKLYVLSENLPRFQHDYECYDPSRINFVITSANLDTLTFLCKMNRAKVNYV</sequence>
<dbReference type="InterPro" id="IPR017996">
    <property type="entry name" value="MRJP/yellow-related"/>
</dbReference>
<comment type="subcellular location">
    <subcellularLocation>
        <location evidence="1">Secreted</location>
    </subcellularLocation>
</comment>
<name>A0A026WUW6_OOCBI</name>
<evidence type="ECO:0000256" key="4">
    <source>
        <dbReference type="ARBA" id="ARBA00022729"/>
    </source>
</evidence>
<dbReference type="Proteomes" id="UP000053097">
    <property type="component" value="Unassembled WGS sequence"/>
</dbReference>
<keyword evidence="6" id="KW-1185">Reference proteome</keyword>
<evidence type="ECO:0000256" key="2">
    <source>
        <dbReference type="ARBA" id="ARBA00009127"/>
    </source>
</evidence>
<comment type="similarity">
    <text evidence="2">Belongs to the major royal jelly protein family.</text>
</comment>
<dbReference type="Pfam" id="PF03022">
    <property type="entry name" value="MRJP"/>
    <property type="match status" value="2"/>
</dbReference>
<dbReference type="InterPro" id="IPR011042">
    <property type="entry name" value="6-blade_b-propeller_TolB-like"/>
</dbReference>
<evidence type="ECO:0000313" key="5">
    <source>
        <dbReference type="EMBL" id="EZA59456.1"/>
    </source>
</evidence>